<feature type="region of interest" description="Disordered" evidence="3">
    <location>
        <begin position="22"/>
        <end position="47"/>
    </location>
</feature>
<evidence type="ECO:0000256" key="3">
    <source>
        <dbReference type="SAM" id="MobiDB-lite"/>
    </source>
</evidence>
<dbReference type="Pfam" id="PF23239">
    <property type="entry name" value="DUF7069"/>
    <property type="match status" value="1"/>
</dbReference>
<dbReference type="SUPFAM" id="SSF48403">
    <property type="entry name" value="Ankyrin repeat"/>
    <property type="match status" value="2"/>
</dbReference>
<sequence>MHYCGLQSCFAPTAPTAVVGLPVEQPQPTPSALVESPAPAAQQPPEPIRKVNDGYGIKVFHDPAKNPINPSNPVVDVVFVHGLTGGQLTTWTAKGAARPWPESLLADDIPNARISSFGYDADVAKIFGGQAGQNGVREHARNLVGCIADQLQFGSEPKLPIIFVAHSLGGLGSELANWGTLAANLVNLAKRTNPGIVGLLKPDSEVLRDVTQDFHALRRTREDTGKRKIAIKCYGEQKAMQLIGKSAIIVPKQSATLDGYELITILGCDHSSMTKLAARDSEYSKVCIQIQRWIEALSPVPDRTLSQDERECPQTFRTSDYERFKDRNPDRLEETCLWLLNYENFQTWYNDRSSCFLLVTADPGCGKSVLTRSLIERELKPSSTRTTCYFFFKDDNEDQKKRREATDPIISQDVEGPQSSCGSLNELYLHHTSSRGNGAELKFLVTSRPYQIIEGPFARLINDMPNVRLKGADESPAISAEINRVIKYRVHREIGPELHLDESEKQALEDDLLQMTHRTYLWLRLVIEEIRIRWSVTKKERTKLIGTLPDTVYEAYEAILTRSLDRTKKRKLLCIVLAAGRPLTLKEMNIALAVEDEHRSYDELSLHSESRFQIVIRNLCGLFAIHWGIAETGVHEAHKTLLQPALELCDVSRKGKTWFLLRPSQDDYNKLVFYGPRPGDRSIMLIVASFLGFHATVSELFELGATDVNTTCDHVKGTPPSWAVRKGHESVVNMLLKRKDIDVNHPDWESRTPLFHVVRIRNYAVIKQLLDRQGVKVNHRLNDGRTALFETMGINTSNSYIDVIKLLLARHDIDVNLETSSGTPLRYATLNRCAGAVRLLLERDDVDVNYKYNGKTSLWEAAEWDPKEIVQLFCERDDVEFQREALFWAAVGGHAQVMKRLLRRFKLIIIVRNKRNENMLETAMEGRHDEFVIVLRYEHNEKVLNVPMDGACDLIVKLLLDLHVIDLTTQSEPSRDTPLIRAASNSNEAVVKLLLERDDVNPNEGNYLERTPLLEAAKDGQRR</sequence>
<dbReference type="GeneID" id="54463476"/>
<dbReference type="Gene3D" id="1.25.40.20">
    <property type="entry name" value="Ankyrin repeat-containing domain"/>
    <property type="match status" value="3"/>
</dbReference>
<dbReference type="InterPro" id="IPR002110">
    <property type="entry name" value="Ankyrin_rpt"/>
</dbReference>
<dbReference type="RefSeq" id="XP_033568500.1">
    <property type="nucleotide sequence ID" value="XM_033722583.1"/>
</dbReference>
<protein>
    <submittedName>
        <fullName evidence="6 8">Ankyrin</fullName>
    </submittedName>
</protein>
<dbReference type="Proteomes" id="UP000504636">
    <property type="component" value="Unplaced"/>
</dbReference>
<organism evidence="6">
    <name type="scientific">Mytilinidion resinicola</name>
    <dbReference type="NCBI Taxonomy" id="574789"/>
    <lineage>
        <taxon>Eukaryota</taxon>
        <taxon>Fungi</taxon>
        <taxon>Dikarya</taxon>
        <taxon>Ascomycota</taxon>
        <taxon>Pezizomycotina</taxon>
        <taxon>Dothideomycetes</taxon>
        <taxon>Pleosporomycetidae</taxon>
        <taxon>Mytilinidiales</taxon>
        <taxon>Mytilinidiaceae</taxon>
        <taxon>Mytilinidion</taxon>
    </lineage>
</organism>
<evidence type="ECO:0000256" key="1">
    <source>
        <dbReference type="ARBA" id="ARBA00022737"/>
    </source>
</evidence>
<name>A0A6A6XY99_9PEZI</name>
<keyword evidence="1" id="KW-0677">Repeat</keyword>
<accession>A0A6A6XY99</accession>
<gene>
    <name evidence="6 8" type="ORF">BDZ99DRAFT_483573</name>
</gene>
<dbReference type="EMBL" id="MU003729">
    <property type="protein sequence ID" value="KAF2801536.1"/>
    <property type="molecule type" value="Genomic_DNA"/>
</dbReference>
<dbReference type="PANTHER" id="PTHR24198:SF165">
    <property type="entry name" value="ANKYRIN REPEAT-CONTAINING PROTEIN-RELATED"/>
    <property type="match status" value="1"/>
</dbReference>
<reference evidence="6 8" key="1">
    <citation type="journal article" date="2020" name="Stud. Mycol.">
        <title>101 Dothideomycetes genomes: a test case for predicting lifestyles and emergence of pathogens.</title>
        <authorList>
            <person name="Haridas S."/>
            <person name="Albert R."/>
            <person name="Binder M."/>
            <person name="Bloem J."/>
            <person name="Labutti K."/>
            <person name="Salamov A."/>
            <person name="Andreopoulos B."/>
            <person name="Baker S."/>
            <person name="Barry K."/>
            <person name="Bills G."/>
            <person name="Bluhm B."/>
            <person name="Cannon C."/>
            <person name="Castanera R."/>
            <person name="Culley D."/>
            <person name="Daum C."/>
            <person name="Ezra D."/>
            <person name="Gonzalez J."/>
            <person name="Henrissat B."/>
            <person name="Kuo A."/>
            <person name="Liang C."/>
            <person name="Lipzen A."/>
            <person name="Lutzoni F."/>
            <person name="Magnuson J."/>
            <person name="Mondo S."/>
            <person name="Nolan M."/>
            <person name="Ohm R."/>
            <person name="Pangilinan J."/>
            <person name="Park H.-J."/>
            <person name="Ramirez L."/>
            <person name="Alfaro M."/>
            <person name="Sun H."/>
            <person name="Tritt A."/>
            <person name="Yoshinaga Y."/>
            <person name="Zwiers L.-H."/>
            <person name="Turgeon B."/>
            <person name="Goodwin S."/>
            <person name="Spatafora J."/>
            <person name="Crous P."/>
            <person name="Grigoriev I."/>
        </authorList>
    </citation>
    <scope>NUCLEOTIDE SEQUENCE</scope>
    <source>
        <strain evidence="6 8">CBS 304.34</strain>
    </source>
</reference>
<dbReference type="InterPro" id="IPR036770">
    <property type="entry name" value="Ankyrin_rpt-contain_sf"/>
</dbReference>
<dbReference type="OrthoDB" id="427518at2759"/>
<evidence type="ECO:0000313" key="6">
    <source>
        <dbReference type="EMBL" id="KAF2801536.1"/>
    </source>
</evidence>
<dbReference type="InterPro" id="IPR029058">
    <property type="entry name" value="AB_hydrolase_fold"/>
</dbReference>
<dbReference type="PANTHER" id="PTHR24198">
    <property type="entry name" value="ANKYRIN REPEAT AND PROTEIN KINASE DOMAIN-CONTAINING PROTEIN"/>
    <property type="match status" value="1"/>
</dbReference>
<evidence type="ECO:0000313" key="8">
    <source>
        <dbReference type="RefSeq" id="XP_033568500.1"/>
    </source>
</evidence>
<dbReference type="InterPro" id="IPR055497">
    <property type="entry name" value="DUF7069"/>
</dbReference>
<dbReference type="InterPro" id="IPR056884">
    <property type="entry name" value="NPHP3-like_N"/>
</dbReference>
<keyword evidence="2" id="KW-0040">ANK repeat</keyword>
<evidence type="ECO:0000256" key="2">
    <source>
        <dbReference type="ARBA" id="ARBA00023043"/>
    </source>
</evidence>
<reference evidence="8" key="3">
    <citation type="submission" date="2025-04" db="UniProtKB">
        <authorList>
            <consortium name="RefSeq"/>
        </authorList>
    </citation>
    <scope>IDENTIFICATION</scope>
    <source>
        <strain evidence="8">CBS 304.34</strain>
    </source>
</reference>
<feature type="domain" description="DUF7069" evidence="4">
    <location>
        <begin position="478"/>
        <end position="533"/>
    </location>
</feature>
<dbReference type="Gene3D" id="3.40.50.1820">
    <property type="entry name" value="alpha/beta hydrolase"/>
    <property type="match status" value="1"/>
</dbReference>
<evidence type="ECO:0000313" key="7">
    <source>
        <dbReference type="Proteomes" id="UP000504636"/>
    </source>
</evidence>
<feature type="domain" description="Nephrocystin 3-like N-terminal" evidence="5">
    <location>
        <begin position="334"/>
        <end position="432"/>
    </location>
</feature>
<dbReference type="Pfam" id="PF12796">
    <property type="entry name" value="Ank_2"/>
    <property type="match status" value="3"/>
</dbReference>
<dbReference type="SMART" id="SM00248">
    <property type="entry name" value="ANK"/>
    <property type="match status" value="8"/>
</dbReference>
<reference evidence="8" key="2">
    <citation type="submission" date="2020-04" db="EMBL/GenBank/DDBJ databases">
        <authorList>
            <consortium name="NCBI Genome Project"/>
        </authorList>
    </citation>
    <scope>NUCLEOTIDE SEQUENCE</scope>
    <source>
        <strain evidence="8">CBS 304.34</strain>
    </source>
</reference>
<evidence type="ECO:0000259" key="5">
    <source>
        <dbReference type="Pfam" id="PF24883"/>
    </source>
</evidence>
<keyword evidence="7" id="KW-1185">Reference proteome</keyword>
<dbReference type="Pfam" id="PF24883">
    <property type="entry name" value="NPHP3_N"/>
    <property type="match status" value="1"/>
</dbReference>
<dbReference type="SUPFAM" id="SSF53474">
    <property type="entry name" value="alpha/beta-Hydrolases"/>
    <property type="match status" value="1"/>
</dbReference>
<dbReference type="AlphaFoldDB" id="A0A6A6XY99"/>
<evidence type="ECO:0000259" key="4">
    <source>
        <dbReference type="Pfam" id="PF23239"/>
    </source>
</evidence>
<proteinExistence type="predicted"/>